<dbReference type="Proteomes" id="UP000663828">
    <property type="component" value="Unassembled WGS sequence"/>
</dbReference>
<dbReference type="GO" id="GO:0046856">
    <property type="term" value="P:phosphatidylinositol dephosphorylation"/>
    <property type="evidence" value="ECO:0007669"/>
    <property type="project" value="TreeGrafter"/>
</dbReference>
<dbReference type="AlphaFoldDB" id="A0A814NA91"/>
<protein>
    <recommendedName>
        <fullName evidence="2">HSac2 domain-containing protein</fullName>
    </recommendedName>
</protein>
<dbReference type="InterPro" id="IPR022158">
    <property type="entry name" value="Inositol_phosphatase"/>
</dbReference>
<dbReference type="GO" id="GO:0043812">
    <property type="term" value="F:phosphatidylinositol-4-phosphate phosphatase activity"/>
    <property type="evidence" value="ECO:0007669"/>
    <property type="project" value="TreeGrafter"/>
</dbReference>
<evidence type="ECO:0000259" key="2">
    <source>
        <dbReference type="PROSITE" id="PS51791"/>
    </source>
</evidence>
<dbReference type="GO" id="GO:0005783">
    <property type="term" value="C:endoplasmic reticulum"/>
    <property type="evidence" value="ECO:0007669"/>
    <property type="project" value="TreeGrafter"/>
</dbReference>
<dbReference type="PANTHER" id="PTHR45662:SF2">
    <property type="entry name" value="PHOSPHATIDYLINOSITOL-3-PHOSPHATASE SAC1"/>
    <property type="match status" value="1"/>
</dbReference>
<sequence>MSYIPLSEIDYRLLGDFTRTGRRDLKGVLVDGKISANRYYRRFKKDTLRQQCYDAMQKQKPAAVDSTKDTMATAGLEFEIPNENVINREEVLKQMILDCRKMCVWEETEDCLGTWLLINDSDLDEILAEQTEPDCVLVLTSTRYFVVCYDETFQKVISCKETPLASVDKVEIGPNPSSPPGSSWILRIHYIKDGQTGGYYHQFRGTYIQVFNTSVMTLQTIDQINDYLKSIGQLFVSVLNHCGQKSLELNERPLHSLDKTLMNSLPDDVEPFQRRMSISVTEMPSLEAINNEKSSNNKPTLDRIKNFGSRFSSMVTRQAAPTLNKLTSQAKQIPINETVSSLLKVIGDSSGMIRSNATKTSGEDERSSSTPENTRKRILQEKFDERKKNLLVAQCQTKCYLLPSNDLMIIYIPNN</sequence>
<evidence type="ECO:0000256" key="1">
    <source>
        <dbReference type="SAM" id="MobiDB-lite"/>
    </source>
</evidence>
<gene>
    <name evidence="3" type="ORF">XAT740_LOCUS17825</name>
</gene>
<feature type="compositionally biased region" description="Basic and acidic residues" evidence="1">
    <location>
        <begin position="361"/>
        <end position="376"/>
    </location>
</feature>
<evidence type="ECO:0000313" key="4">
    <source>
        <dbReference type="Proteomes" id="UP000663828"/>
    </source>
</evidence>
<dbReference type="EMBL" id="CAJNOR010001173">
    <property type="protein sequence ID" value="CAF1090760.1"/>
    <property type="molecule type" value="Genomic_DNA"/>
</dbReference>
<proteinExistence type="predicted"/>
<dbReference type="PROSITE" id="PS51791">
    <property type="entry name" value="HSAC2"/>
    <property type="match status" value="1"/>
</dbReference>
<feature type="domain" description="HSac2" evidence="2">
    <location>
        <begin position="86"/>
        <end position="262"/>
    </location>
</feature>
<evidence type="ECO:0000313" key="3">
    <source>
        <dbReference type="EMBL" id="CAF1090760.1"/>
    </source>
</evidence>
<name>A0A814NA91_ADIRI</name>
<keyword evidence="4" id="KW-1185">Reference proteome</keyword>
<dbReference type="InterPro" id="IPR034753">
    <property type="entry name" value="hSac2"/>
</dbReference>
<dbReference type="Pfam" id="PF12456">
    <property type="entry name" value="hSac2"/>
    <property type="match status" value="1"/>
</dbReference>
<feature type="region of interest" description="Disordered" evidence="1">
    <location>
        <begin position="353"/>
        <end position="376"/>
    </location>
</feature>
<comment type="caution">
    <text evidence="3">The sequence shown here is derived from an EMBL/GenBank/DDBJ whole genome shotgun (WGS) entry which is preliminary data.</text>
</comment>
<organism evidence="3 4">
    <name type="scientific">Adineta ricciae</name>
    <name type="common">Rotifer</name>
    <dbReference type="NCBI Taxonomy" id="249248"/>
    <lineage>
        <taxon>Eukaryota</taxon>
        <taxon>Metazoa</taxon>
        <taxon>Spiralia</taxon>
        <taxon>Gnathifera</taxon>
        <taxon>Rotifera</taxon>
        <taxon>Eurotatoria</taxon>
        <taxon>Bdelloidea</taxon>
        <taxon>Adinetida</taxon>
        <taxon>Adinetidae</taxon>
        <taxon>Adineta</taxon>
    </lineage>
</organism>
<accession>A0A814NA91</accession>
<dbReference type="PANTHER" id="PTHR45662">
    <property type="entry name" value="PHOSPHATIDYLINOSITIDE PHOSPHATASE SAC1"/>
    <property type="match status" value="1"/>
</dbReference>
<reference evidence="3" key="1">
    <citation type="submission" date="2021-02" db="EMBL/GenBank/DDBJ databases">
        <authorList>
            <person name="Nowell W R."/>
        </authorList>
    </citation>
    <scope>NUCLEOTIDE SEQUENCE</scope>
</reference>